<evidence type="ECO:0000259" key="4">
    <source>
        <dbReference type="PROSITE" id="PS50102"/>
    </source>
</evidence>
<dbReference type="InterPro" id="IPR012677">
    <property type="entry name" value="Nucleotide-bd_a/b_plait_sf"/>
</dbReference>
<dbReference type="VEuPathDB" id="AmoebaDB:ACA1_059860"/>
<keyword evidence="1 2" id="KW-0694">RNA-binding</keyword>
<feature type="region of interest" description="Disordered" evidence="3">
    <location>
        <begin position="1036"/>
        <end position="1056"/>
    </location>
</feature>
<feature type="compositionally biased region" description="Low complexity" evidence="3">
    <location>
        <begin position="299"/>
        <end position="374"/>
    </location>
</feature>
<dbReference type="RefSeq" id="XP_004339282.1">
    <property type="nucleotide sequence ID" value="XM_004339234.1"/>
</dbReference>
<dbReference type="GO" id="GO:0003723">
    <property type="term" value="F:RNA binding"/>
    <property type="evidence" value="ECO:0007669"/>
    <property type="project" value="UniProtKB-UniRule"/>
</dbReference>
<name>L8GVK3_ACACF</name>
<dbReference type="SMART" id="SM00360">
    <property type="entry name" value="RRM"/>
    <property type="match status" value="3"/>
</dbReference>
<proteinExistence type="predicted"/>
<organism evidence="5 6">
    <name type="scientific">Acanthamoeba castellanii (strain ATCC 30010 / Neff)</name>
    <dbReference type="NCBI Taxonomy" id="1257118"/>
    <lineage>
        <taxon>Eukaryota</taxon>
        <taxon>Amoebozoa</taxon>
        <taxon>Discosea</taxon>
        <taxon>Longamoebia</taxon>
        <taxon>Centramoebida</taxon>
        <taxon>Acanthamoebidae</taxon>
        <taxon>Acanthamoeba</taxon>
    </lineage>
</organism>
<evidence type="ECO:0000313" key="5">
    <source>
        <dbReference type="EMBL" id="ELR17269.1"/>
    </source>
</evidence>
<evidence type="ECO:0000256" key="1">
    <source>
        <dbReference type="ARBA" id="ARBA00022884"/>
    </source>
</evidence>
<evidence type="ECO:0000256" key="3">
    <source>
        <dbReference type="SAM" id="MobiDB-lite"/>
    </source>
</evidence>
<dbReference type="InterPro" id="IPR000504">
    <property type="entry name" value="RRM_dom"/>
</dbReference>
<feature type="compositionally biased region" description="Basic and acidic residues" evidence="3">
    <location>
        <begin position="226"/>
        <end position="236"/>
    </location>
</feature>
<feature type="domain" description="RRM" evidence="4">
    <location>
        <begin position="481"/>
        <end position="564"/>
    </location>
</feature>
<feature type="compositionally biased region" description="Basic and acidic residues" evidence="3">
    <location>
        <begin position="659"/>
        <end position="674"/>
    </location>
</feature>
<protein>
    <submittedName>
        <fullName evidence="5">RNA recognition motif domain containing protein</fullName>
    </submittedName>
</protein>
<dbReference type="PANTHER" id="PTHR21245">
    <property type="entry name" value="HETEROGENEOUS NUCLEAR RIBONUCLEOPROTEIN"/>
    <property type="match status" value="1"/>
</dbReference>
<dbReference type="OMA" id="NEQHTHA"/>
<dbReference type="PROSITE" id="PS50102">
    <property type="entry name" value="RRM"/>
    <property type="match status" value="3"/>
</dbReference>
<dbReference type="OrthoDB" id="3800936at2759"/>
<dbReference type="Gene3D" id="3.30.70.330">
    <property type="match status" value="3"/>
</dbReference>
<keyword evidence="6" id="KW-1185">Reference proteome</keyword>
<feature type="compositionally biased region" description="Pro residues" evidence="3">
    <location>
        <begin position="753"/>
        <end position="762"/>
    </location>
</feature>
<sequence length="1122" mass="117426">MKPPFDMDLNLNDMPPEDSATRAPSPPPTAQPVIKSPSQLSIASYRERKEHEAAMRAATAAPSPTSPIHNQHAADSSPHSILYLLQDQGPSSSHGVISDQGMFSFLPKGLDQTFAFSTSHLPSFVSSSSASTSQSFPATTSISTEPTESREPIRVAGEPLHVEQVEKSAAPEEARSVDESHGVEQSIATHQQQQQQEIAVSPSSPPLPLAASTSQPTEPAKVAAPVERKDESRADAEEGPPADATGPTQAEAASATGNAPEQLAEPSEIAQQTSTEPSSQSSSQSQSQTSSSPPPPSSPSASSSSSDTSATTSSAASTAASADQTSTAAETAQAEVPPESAAVASASAEPAAVPSSKPEPVQPESGSAAAADGGESLAADADADADAAAAAAASGKPPRGSEVFVGGLGKDVNEADLYSAFANVGEIFEIRLMKDATTGESKGYAFVRFTSPKFAKLAVQQVDGAVLKGRKVGVVHSNDNQTLFLGHLDKDWRQDDLDQHLRDAKIKGVTTITLMKDTTNMARNRGFAFVEFSSHEEAAKAHAKIMKPGFRLADVDVKVDWAEPLNEPSEEVMSKVKSIYVCNLPVDVNDDLIRSLFAEFGEIERIVLSKNLKSARRDDFAFVNYTERSAALAAIDARHGYKVDDDHVLDVTLAKPVTEQDKQRDKAFGARGGRDGQYQYDRSGRGGGMVGRGSASRGGGLGGRGGGGDFPGMRGGYRDHRGGRGGGFDSGYSPDRRGTPRVGRGGRDWEGPPSYPPPPPHGSPYGGGNDGRDFRGGHRGGGRFGDSRGPRYDRQPDHYGRYDDGMMGGPSGFEAPPSAPLPYVPPGAPRGGYAGARGGYRGGGMVGAPPPLLPQHQPYAAPPPPPHMAGAAPDYDPATGRKRRFGEVGMGGAGRGGRPGAGPGFARATRHKPDEGQPWHPGMESVPQPPLPQPVPHHGAWGDMSAQQPHMPMGQHPSMSSQPHAQHQYRPQPAGGGWGQQPTAAYGAQHTPQAYPSYPQPSAMGYPAAAAQQPYGYAQQTAYTAYQTPQPYAAAAQPNVYGTPMPPQQQQHAAYTAYPTAQPYAAAGQPYVGAATQQQAYATGATAAYPGAQQMGSYYGHTATVVTAPPPQPSSGQQPTRQ</sequence>
<dbReference type="KEGG" id="acan:ACA1_059860"/>
<feature type="compositionally biased region" description="Low complexity" evidence="3">
    <location>
        <begin position="55"/>
        <end position="67"/>
    </location>
</feature>
<feature type="compositionally biased region" description="Basic and acidic residues" evidence="3">
    <location>
        <begin position="160"/>
        <end position="182"/>
    </location>
</feature>
<dbReference type="SUPFAM" id="SSF54928">
    <property type="entry name" value="RNA-binding domain, RBD"/>
    <property type="match status" value="2"/>
</dbReference>
<feature type="region of interest" description="Disordered" evidence="3">
    <location>
        <begin position="888"/>
        <end position="992"/>
    </location>
</feature>
<gene>
    <name evidence="5" type="ORF">ACA1_059860</name>
</gene>
<feature type="compositionally biased region" description="Basic and acidic residues" evidence="3">
    <location>
        <begin position="785"/>
        <end position="804"/>
    </location>
</feature>
<dbReference type="AlphaFoldDB" id="L8GVK3"/>
<feature type="region of interest" description="Disordered" evidence="3">
    <location>
        <begin position="1"/>
        <end position="75"/>
    </location>
</feature>
<dbReference type="EMBL" id="KB007974">
    <property type="protein sequence ID" value="ELR17269.1"/>
    <property type="molecule type" value="Genomic_DNA"/>
</dbReference>
<feature type="region of interest" description="Disordered" evidence="3">
    <location>
        <begin position="1103"/>
        <end position="1122"/>
    </location>
</feature>
<dbReference type="InterPro" id="IPR035979">
    <property type="entry name" value="RBD_domain_sf"/>
</dbReference>
<dbReference type="Pfam" id="PF00076">
    <property type="entry name" value="RRM_1"/>
    <property type="match status" value="3"/>
</dbReference>
<dbReference type="GeneID" id="14917865"/>
<evidence type="ECO:0000256" key="2">
    <source>
        <dbReference type="PROSITE-ProRule" id="PRU00176"/>
    </source>
</evidence>
<feature type="region of interest" description="Disordered" evidence="3">
    <location>
        <begin position="659"/>
        <end position="820"/>
    </location>
</feature>
<feature type="compositionally biased region" description="Basic and acidic residues" evidence="3">
    <location>
        <begin position="45"/>
        <end position="54"/>
    </location>
</feature>
<dbReference type="STRING" id="1257118.L8GVK3"/>
<feature type="compositionally biased region" description="Low complexity" evidence="3">
    <location>
        <begin position="126"/>
        <end position="141"/>
    </location>
</feature>
<feature type="compositionally biased region" description="Gly residues" evidence="3">
    <location>
        <begin position="888"/>
        <end position="903"/>
    </location>
</feature>
<evidence type="ECO:0000313" key="6">
    <source>
        <dbReference type="Proteomes" id="UP000011083"/>
    </source>
</evidence>
<feature type="domain" description="RRM" evidence="4">
    <location>
        <begin position="401"/>
        <end position="479"/>
    </location>
</feature>
<feature type="compositionally biased region" description="Low complexity" evidence="3">
    <location>
        <begin position="270"/>
        <end position="291"/>
    </location>
</feature>
<reference evidence="5 6" key="1">
    <citation type="journal article" date="2013" name="Genome Biol.">
        <title>Genome of Acanthamoeba castellanii highlights extensive lateral gene transfer and early evolution of tyrosine kinase signaling.</title>
        <authorList>
            <person name="Clarke M."/>
            <person name="Lohan A.J."/>
            <person name="Liu B."/>
            <person name="Lagkouvardos I."/>
            <person name="Roy S."/>
            <person name="Zafar N."/>
            <person name="Bertelli C."/>
            <person name="Schilde C."/>
            <person name="Kianianmomeni A."/>
            <person name="Burglin T.R."/>
            <person name="Frech C."/>
            <person name="Turcotte B."/>
            <person name="Kopec K.O."/>
            <person name="Synnott J.M."/>
            <person name="Choo C."/>
            <person name="Paponov I."/>
            <person name="Finkler A."/>
            <person name="Soon Heng Tan C."/>
            <person name="Hutchins A.P."/>
            <person name="Weinmeier T."/>
            <person name="Rattei T."/>
            <person name="Chu J.S."/>
            <person name="Gimenez G."/>
            <person name="Irimia M."/>
            <person name="Rigden D.J."/>
            <person name="Fitzpatrick D.A."/>
            <person name="Lorenzo-Morales J."/>
            <person name="Bateman A."/>
            <person name="Chiu C.H."/>
            <person name="Tang P."/>
            <person name="Hegemann P."/>
            <person name="Fromm H."/>
            <person name="Raoult D."/>
            <person name="Greub G."/>
            <person name="Miranda-Saavedra D."/>
            <person name="Chen N."/>
            <person name="Nash P."/>
            <person name="Ginger M.L."/>
            <person name="Horn M."/>
            <person name="Schaap P."/>
            <person name="Caler L."/>
            <person name="Loftus B."/>
        </authorList>
    </citation>
    <scope>NUCLEOTIDE SEQUENCE [LARGE SCALE GENOMIC DNA]</scope>
    <source>
        <strain evidence="5 6">Neff</strain>
    </source>
</reference>
<feature type="compositionally biased region" description="Gly residues" evidence="3">
    <location>
        <begin position="685"/>
        <end position="715"/>
    </location>
</feature>
<feature type="region of interest" description="Disordered" evidence="3">
    <location>
        <begin position="126"/>
        <end position="374"/>
    </location>
</feature>
<accession>L8GVK3</accession>
<feature type="domain" description="RRM" evidence="4">
    <location>
        <begin position="577"/>
        <end position="656"/>
    </location>
</feature>
<dbReference type="Proteomes" id="UP000011083">
    <property type="component" value="Unassembled WGS sequence"/>
</dbReference>